<feature type="compositionally biased region" description="Basic and acidic residues" evidence="1">
    <location>
        <begin position="293"/>
        <end position="302"/>
    </location>
</feature>
<dbReference type="Gramene" id="KZM96686">
    <property type="protein sequence ID" value="KZM96686"/>
    <property type="gene ID" value="DCAR_015952"/>
</dbReference>
<feature type="region of interest" description="Disordered" evidence="1">
    <location>
        <begin position="284"/>
        <end position="313"/>
    </location>
</feature>
<dbReference type="Proteomes" id="UP000077755">
    <property type="component" value="Chromosome 4"/>
</dbReference>
<organism evidence="2">
    <name type="scientific">Daucus carota subsp. sativus</name>
    <name type="common">Carrot</name>
    <dbReference type="NCBI Taxonomy" id="79200"/>
    <lineage>
        <taxon>Eukaryota</taxon>
        <taxon>Viridiplantae</taxon>
        <taxon>Streptophyta</taxon>
        <taxon>Embryophyta</taxon>
        <taxon>Tracheophyta</taxon>
        <taxon>Spermatophyta</taxon>
        <taxon>Magnoliopsida</taxon>
        <taxon>eudicotyledons</taxon>
        <taxon>Gunneridae</taxon>
        <taxon>Pentapetalae</taxon>
        <taxon>asterids</taxon>
        <taxon>campanulids</taxon>
        <taxon>Apiales</taxon>
        <taxon>Apiaceae</taxon>
        <taxon>Apioideae</taxon>
        <taxon>Scandiceae</taxon>
        <taxon>Daucinae</taxon>
        <taxon>Daucus</taxon>
        <taxon>Daucus sect. Daucus</taxon>
    </lineage>
</organism>
<feature type="compositionally biased region" description="Polar residues" evidence="1">
    <location>
        <begin position="303"/>
        <end position="313"/>
    </location>
</feature>
<reference evidence="2" key="1">
    <citation type="journal article" date="2016" name="Nat. Genet.">
        <title>A high-quality carrot genome assembly provides new insights into carotenoid accumulation and asterid genome evolution.</title>
        <authorList>
            <person name="Iorizzo M."/>
            <person name="Ellison S."/>
            <person name="Senalik D."/>
            <person name="Zeng P."/>
            <person name="Satapoomin P."/>
            <person name="Huang J."/>
            <person name="Bowman M."/>
            <person name="Iovene M."/>
            <person name="Sanseverino W."/>
            <person name="Cavagnaro P."/>
            <person name="Yildiz M."/>
            <person name="Macko-Podgorni A."/>
            <person name="Moranska E."/>
            <person name="Grzebelus E."/>
            <person name="Grzebelus D."/>
            <person name="Ashrafi H."/>
            <person name="Zheng Z."/>
            <person name="Cheng S."/>
            <person name="Spooner D."/>
            <person name="Van Deynze A."/>
            <person name="Simon P."/>
        </authorList>
    </citation>
    <scope>NUCLEOTIDE SEQUENCE [LARGE SCALE GENOMIC DNA]</scope>
    <source>
        <tissue evidence="2">Leaf</tissue>
    </source>
</reference>
<feature type="region of interest" description="Disordered" evidence="1">
    <location>
        <begin position="324"/>
        <end position="343"/>
    </location>
</feature>
<gene>
    <name evidence="2" type="ORF">DCAR_015952</name>
    <name evidence="3" type="ORF">DCAR_0414747</name>
</gene>
<evidence type="ECO:0008006" key="5">
    <source>
        <dbReference type="Google" id="ProtNLM"/>
    </source>
</evidence>
<dbReference type="EMBL" id="LNRQ01000004">
    <property type="protein sequence ID" value="KZM96686.1"/>
    <property type="molecule type" value="Genomic_DNA"/>
</dbReference>
<reference evidence="3" key="2">
    <citation type="submission" date="2022-03" db="EMBL/GenBank/DDBJ databases">
        <title>Draft title - Genomic analysis of global carrot germplasm unveils the trajectory of domestication and the origin of high carotenoid orange carrot.</title>
        <authorList>
            <person name="Iorizzo M."/>
            <person name="Ellison S."/>
            <person name="Senalik D."/>
            <person name="Macko-Podgorni A."/>
            <person name="Grzebelus D."/>
            <person name="Bostan H."/>
            <person name="Rolling W."/>
            <person name="Curaba J."/>
            <person name="Simon P."/>
        </authorList>
    </citation>
    <scope>NUCLEOTIDE SEQUENCE</scope>
    <source>
        <tissue evidence="3">Leaf</tissue>
    </source>
</reference>
<sequence>MKGNKFGFVITENKSQAAKLIKKFHKKTICNSTLFLDYAKPRPGKTTKQVLKSGVGQAHMGPSELENQSPPSKERQKSSDVFKSQPRSPRPSNSSPPANSGEVDRDSKEFIVLSMDEDFQKELNLSLALETCIKTNVESVEAILAGLGFGDALVRGISQFSFLAFFPGIENIEELDLDFMHIGFKSVKKVEWGNVIPKRKVDVEFRGLPLIAWTESNCKMILGKWGEVLSYYPLVDEAGVYQVPRVYFETSRYEEINEQISVQIGGSIWQITIVEVMADLQPAISSGEDENSDDKTRRHTEEATTPQDIQNSQQDFQEKGIQEVQDDNLENHAIKGCDSSKDVEKDSGTIINHVIPGDHEADKTQVSFHKVSLDIIVEEEEVITPIIQNSHLGAIIEKQRLEQDRKSDTLEAYKPLEPLSEPEVSSGSLINLEKPELSGKQATVKAIDLTSSDIEDSSGSLINPVTPPSLSPLRETLETYQTQVNSVEQTQVTLVPLLEGIQYDNNDWDLKWKSREASSEEGTCSQTSASQKSVILDDDEAATQNALQRQEEETAILLSHIDKIRIKSNRGRPCKGYKKIKVIKAFKLPRRRKLKGKQMGLPVILPHNGRLDEARLVYDSALHMGLIPINSEEVSLNLIRANLRK</sequence>
<protein>
    <recommendedName>
        <fullName evidence="5">DUF4283 domain-containing protein</fullName>
    </recommendedName>
</protein>
<dbReference type="AlphaFoldDB" id="A0A164ZZW0"/>
<name>A0A164ZZW0_DAUCS</name>
<accession>A0A164ZZW0</accession>
<feature type="compositionally biased region" description="Low complexity" evidence="1">
    <location>
        <begin position="86"/>
        <end position="100"/>
    </location>
</feature>
<keyword evidence="4" id="KW-1185">Reference proteome</keyword>
<evidence type="ECO:0000313" key="4">
    <source>
        <dbReference type="Proteomes" id="UP000077755"/>
    </source>
</evidence>
<proteinExistence type="predicted"/>
<evidence type="ECO:0000313" key="2">
    <source>
        <dbReference type="EMBL" id="KZM96686.1"/>
    </source>
</evidence>
<evidence type="ECO:0000313" key="3">
    <source>
        <dbReference type="EMBL" id="WOG95428.1"/>
    </source>
</evidence>
<feature type="compositionally biased region" description="Basic and acidic residues" evidence="1">
    <location>
        <begin position="329"/>
        <end position="343"/>
    </location>
</feature>
<evidence type="ECO:0000256" key="1">
    <source>
        <dbReference type="SAM" id="MobiDB-lite"/>
    </source>
</evidence>
<dbReference type="EMBL" id="CP093346">
    <property type="protein sequence ID" value="WOG95428.1"/>
    <property type="molecule type" value="Genomic_DNA"/>
</dbReference>
<feature type="region of interest" description="Disordered" evidence="1">
    <location>
        <begin position="46"/>
        <end position="104"/>
    </location>
</feature>